<dbReference type="GO" id="GO:0004308">
    <property type="term" value="F:exo-alpha-sialidase activity"/>
    <property type="evidence" value="ECO:0007669"/>
    <property type="project" value="InterPro"/>
</dbReference>
<accession>A0A2V2V1F7</accession>
<proteinExistence type="predicted"/>
<dbReference type="InterPro" id="IPR036278">
    <property type="entry name" value="Sialidase_sf"/>
</dbReference>
<dbReference type="VEuPathDB" id="TriTrypDB:TCDM_10578"/>
<keyword evidence="2" id="KW-0812">Transmembrane</keyword>
<dbReference type="VEuPathDB" id="TriTrypDB:TcG_11430"/>
<dbReference type="VEuPathDB" id="TriTrypDB:TcCL_Unassigned01961"/>
<dbReference type="VEuPathDB" id="TriTrypDB:C4B63_60g203"/>
<gene>
    <name evidence="5" type="ORF">C4B63_60g203</name>
</gene>
<feature type="domain" description="Sialidase" evidence="3">
    <location>
        <begin position="113"/>
        <end position="459"/>
    </location>
</feature>
<dbReference type="Pfam" id="PF13859">
    <property type="entry name" value="BNR_3"/>
    <property type="match status" value="1"/>
</dbReference>
<dbReference type="InterPro" id="IPR055239">
    <property type="entry name" value="TS_C"/>
</dbReference>
<dbReference type="VEuPathDB" id="TriTrypDB:TcCL_Unassigned01960"/>
<evidence type="ECO:0000313" key="6">
    <source>
        <dbReference type="Proteomes" id="UP000246121"/>
    </source>
</evidence>
<dbReference type="Gene3D" id="2.120.10.10">
    <property type="match status" value="1"/>
</dbReference>
<dbReference type="Pfam" id="PF11052">
    <property type="entry name" value="Tr-sialidase_C"/>
    <property type="match status" value="1"/>
</dbReference>
<dbReference type="SUPFAM" id="SSF49899">
    <property type="entry name" value="Concanavalin A-like lectins/glucanases"/>
    <property type="match status" value="1"/>
</dbReference>
<dbReference type="InterPro" id="IPR013320">
    <property type="entry name" value="ConA-like_dom_sf"/>
</dbReference>
<feature type="compositionally biased region" description="Basic and acidic residues" evidence="1">
    <location>
        <begin position="25"/>
        <end position="34"/>
    </location>
</feature>
<dbReference type="VEuPathDB" id="TriTrypDB:TcCLB.506021.20"/>
<evidence type="ECO:0000259" key="3">
    <source>
        <dbReference type="Pfam" id="PF13859"/>
    </source>
</evidence>
<keyword evidence="2" id="KW-0472">Membrane</keyword>
<dbReference type="VEuPathDB" id="TriTrypDB:TcCLB.511219.40"/>
<dbReference type="VEuPathDB" id="TriTrypDB:TcCLB.506751.50"/>
<evidence type="ECO:0000313" key="5">
    <source>
        <dbReference type="EMBL" id="PWU89346.1"/>
    </source>
</evidence>
<feature type="domain" description="Trans-sialidase C-terminal" evidence="4">
    <location>
        <begin position="497"/>
        <end position="690"/>
    </location>
</feature>
<protein>
    <submittedName>
        <fullName evidence="5">Putative trans-sialidase, Group II</fullName>
    </submittedName>
</protein>
<feature type="transmembrane region" description="Helical" evidence="2">
    <location>
        <begin position="43"/>
        <end position="66"/>
    </location>
</feature>
<dbReference type="VEuPathDB" id="TriTrypDB:C3747_148g56"/>
<organism evidence="5 6">
    <name type="scientific">Trypanosoma cruzi</name>
    <dbReference type="NCBI Taxonomy" id="5693"/>
    <lineage>
        <taxon>Eukaryota</taxon>
        <taxon>Discoba</taxon>
        <taxon>Euglenozoa</taxon>
        <taxon>Kinetoplastea</taxon>
        <taxon>Metakinetoplastina</taxon>
        <taxon>Trypanosomatida</taxon>
        <taxon>Trypanosomatidae</taxon>
        <taxon>Trypanosoma</taxon>
        <taxon>Schizotrypanum</taxon>
    </lineage>
</organism>
<dbReference type="VEuPathDB" id="TriTrypDB:TcBrA4_0142010"/>
<dbReference type="Pfam" id="PF22925">
    <property type="entry name" value="TS_C"/>
    <property type="match status" value="1"/>
</dbReference>
<dbReference type="VEuPathDB" id="TriTrypDB:ECC02_009314"/>
<dbReference type="CDD" id="cd15482">
    <property type="entry name" value="Sialidase_non-viral"/>
    <property type="match status" value="1"/>
</dbReference>
<dbReference type="AlphaFoldDB" id="A0A2V2V1F7"/>
<evidence type="ECO:0000256" key="2">
    <source>
        <dbReference type="SAM" id="Phobius"/>
    </source>
</evidence>
<dbReference type="VEuPathDB" id="TriTrypDB:Tc_MARK_6641"/>
<dbReference type="InterPro" id="IPR021287">
    <property type="entry name" value="Trans-sialidase_CS"/>
</dbReference>
<dbReference type="VEuPathDB" id="TriTrypDB:BCY84_10490"/>
<keyword evidence="2" id="KW-1133">Transmembrane helix</keyword>
<dbReference type="VEuPathDB" id="TriTrypDB:TCSYLVIO_009655"/>
<reference evidence="5 6" key="1">
    <citation type="journal article" date="2018" name="Microb. Genom.">
        <title>Expanding an expanded genome: long-read sequencing of Trypanosoma cruzi.</title>
        <authorList>
            <person name="Berna L."/>
            <person name="Rodriguez M."/>
            <person name="Chiribao M.L."/>
            <person name="Parodi-Talice A."/>
            <person name="Pita S."/>
            <person name="Rijo G."/>
            <person name="Alvarez-Valin F."/>
            <person name="Robello C."/>
        </authorList>
    </citation>
    <scope>NUCLEOTIDE SEQUENCE [LARGE SCALE GENOMIC DNA]</scope>
    <source>
        <strain evidence="5 6">Dm28c</strain>
    </source>
</reference>
<feature type="region of interest" description="Disordered" evidence="1">
    <location>
        <begin position="1"/>
        <end position="38"/>
    </location>
</feature>
<dbReference type="PRINTS" id="PR01803">
    <property type="entry name" value="TCSIALIDASE"/>
</dbReference>
<evidence type="ECO:0000256" key="1">
    <source>
        <dbReference type="SAM" id="MobiDB-lite"/>
    </source>
</evidence>
<dbReference type="Gene3D" id="2.60.120.200">
    <property type="match status" value="1"/>
</dbReference>
<dbReference type="Proteomes" id="UP000246121">
    <property type="component" value="Unassembled WGS sequence"/>
</dbReference>
<evidence type="ECO:0000259" key="4">
    <source>
        <dbReference type="Pfam" id="PF22925"/>
    </source>
</evidence>
<dbReference type="SUPFAM" id="SSF50939">
    <property type="entry name" value="Sialidases"/>
    <property type="match status" value="1"/>
</dbReference>
<dbReference type="VEuPathDB" id="TriTrypDB:TcYC6_0128710"/>
<sequence>MLSRVAAVKAPCTHNRHRVTGSSGRGREGGESEPQRPNMSRRVFTSAVLLLFVVTMCCVTCGATPARESDGNSDLRSVQELQWVDLFVSKTTSVLSEGGGVTLEAKWDSFASPSLVSAGGVIAAFAEGYVYGQYNTEEVLIKHFSSAVVAEYIDSSWNWSTLVGKVSESTWKPQTVLDTTDGTKDRVGILLNPTTTTRGNKVFLLAGSLDVHNESDGKWKEGEFELKLVVGEVTKPSAGEGPSGWIKWGEIKSPFNETTLAALKGSSTECVASGDSGVLMEDGTLVFSLMARDKAENIYSMIIYSTDDGANWMLSNGTSPAECLRPRVTEWERSLLMIVDCEDGQRVYESRDMGTTWTKAVRTLSGVWTKPQPGDSKKGSLHVEALITATIEGRKVMLYIQRGYISGEKRATALYLWVTDNNRSFSLGPVATENAVRREFASSLLYSDGRLHLLQQRDNDKGRVISLSRLTEELSTIKSVLSTWSQKDVFFSNLSIPTAGLVAVLSGAASGDTWSDEYLCLNATVTNAMKVEDGLKLTEPDSGVMWPVNTRGDNVRHVSLSHNFTLVASVTIEVAPSNNTPLLGATLGDTNSPLTMGILYTADKKWVTMFNDKITKSGTWESGKEYQVALMLQGKKASVYIDGQSLGEEEVPLTGERPIELAGFCFGACEMHNSPVTVKNVFLYNRPLNPTEMTAIKDRKPVSTGAPVTQVEGMAAAEHLAAVPGPEKNSAAPAVPMTLDPHAVEELSESGAAKRNTSWTEGIQFVVSEVSLNSAGSGLLPSLLLLLLGLWGFAAL</sequence>
<name>A0A2V2V1F7_TRYCR</name>
<dbReference type="InterPro" id="IPR008377">
    <property type="entry name" value="Sialidase_trypan"/>
</dbReference>
<dbReference type="InterPro" id="IPR011040">
    <property type="entry name" value="Sialidase"/>
</dbReference>
<dbReference type="EMBL" id="PRFA01000060">
    <property type="protein sequence ID" value="PWU89346.1"/>
    <property type="molecule type" value="Genomic_DNA"/>
</dbReference>
<comment type="caution">
    <text evidence="5">The sequence shown here is derived from an EMBL/GenBank/DDBJ whole genome shotgun (WGS) entry which is preliminary data.</text>
</comment>